<dbReference type="Proteomes" id="UP001168972">
    <property type="component" value="Unassembled WGS sequence"/>
</dbReference>
<dbReference type="InterPro" id="IPR051942">
    <property type="entry name" value="DENN_domain_containing_2"/>
</dbReference>
<feature type="compositionally biased region" description="Low complexity" evidence="1">
    <location>
        <begin position="451"/>
        <end position="475"/>
    </location>
</feature>
<dbReference type="Pfam" id="PF03456">
    <property type="entry name" value="uDENN"/>
    <property type="match status" value="1"/>
</dbReference>
<evidence type="ECO:0000259" key="2">
    <source>
        <dbReference type="PROSITE" id="PS50211"/>
    </source>
</evidence>
<feature type="region of interest" description="Disordered" evidence="1">
    <location>
        <begin position="451"/>
        <end position="480"/>
    </location>
</feature>
<feature type="compositionally biased region" description="Basic and acidic residues" evidence="1">
    <location>
        <begin position="530"/>
        <end position="539"/>
    </location>
</feature>
<dbReference type="InterPro" id="IPR043153">
    <property type="entry name" value="DENN_C"/>
</dbReference>
<feature type="compositionally biased region" description="Polar residues" evidence="1">
    <location>
        <begin position="810"/>
        <end position="825"/>
    </location>
</feature>
<dbReference type="InterPro" id="IPR001194">
    <property type="entry name" value="cDENN_dom"/>
</dbReference>
<organism evidence="3 4">
    <name type="scientific">Microctonus hyperodae</name>
    <name type="common">Parasitoid wasp</name>
    <dbReference type="NCBI Taxonomy" id="165561"/>
    <lineage>
        <taxon>Eukaryota</taxon>
        <taxon>Metazoa</taxon>
        <taxon>Ecdysozoa</taxon>
        <taxon>Arthropoda</taxon>
        <taxon>Hexapoda</taxon>
        <taxon>Insecta</taxon>
        <taxon>Pterygota</taxon>
        <taxon>Neoptera</taxon>
        <taxon>Endopterygota</taxon>
        <taxon>Hymenoptera</taxon>
        <taxon>Apocrita</taxon>
        <taxon>Ichneumonoidea</taxon>
        <taxon>Braconidae</taxon>
        <taxon>Euphorinae</taxon>
        <taxon>Microctonus</taxon>
    </lineage>
</organism>
<dbReference type="SMART" id="SM00799">
    <property type="entry name" value="DENN"/>
    <property type="match status" value="1"/>
</dbReference>
<dbReference type="PANTHER" id="PTHR15288:SF0">
    <property type="entry name" value="UDENN DOMAIN-CONTAINING PROTEIN"/>
    <property type="match status" value="1"/>
</dbReference>
<name>A0AA39KMS7_MICHY</name>
<dbReference type="Gene3D" id="3.40.50.11500">
    <property type="match status" value="1"/>
</dbReference>
<dbReference type="Pfam" id="PF02141">
    <property type="entry name" value="DENN"/>
    <property type="match status" value="1"/>
</dbReference>
<dbReference type="Pfam" id="PF03455">
    <property type="entry name" value="dDENN"/>
    <property type="match status" value="1"/>
</dbReference>
<dbReference type="EMBL" id="JAQQBR010001832">
    <property type="protein sequence ID" value="KAK0167081.1"/>
    <property type="molecule type" value="Genomic_DNA"/>
</dbReference>
<protein>
    <recommendedName>
        <fullName evidence="2">UDENN domain-containing protein</fullName>
    </recommendedName>
</protein>
<feature type="region of interest" description="Disordered" evidence="1">
    <location>
        <begin position="794"/>
        <end position="825"/>
    </location>
</feature>
<dbReference type="InterPro" id="IPR037516">
    <property type="entry name" value="Tripartite_DENN"/>
</dbReference>
<dbReference type="PANTHER" id="PTHR15288">
    <property type="entry name" value="DENN DOMAIN-CONTAINING PROTEIN 2"/>
    <property type="match status" value="1"/>
</dbReference>
<dbReference type="SMART" id="SM00801">
    <property type="entry name" value="dDENN"/>
    <property type="match status" value="1"/>
</dbReference>
<feature type="region of interest" description="Disordered" evidence="1">
    <location>
        <begin position="521"/>
        <end position="542"/>
    </location>
</feature>
<sequence length="1339" mass="152532">MSYIPSENGTKVNMIKQKFEQNVKCETKEVEKCIETEESTTKELLRRSCSSSPVKAKKNLKLNVTRQLSNPGKNIKRTPAFRGDKLNKIRNLNSPSKEKVFSIVNQNVKIFEENPEYGKIGNVKKKLTESIGVKELLLNSDVLDENKTTNCNVIDRDVVDYIDENKRHNDTVKDYRPPFTKSNKIVGGNSVRTTVISRQKNISPIYSLDDDDGDFDKSITSSKDLTIINTSTNLSLKNDKSSKFDKFLMNGVEYTKVKKPLNGEEKNLKFHDSNSSEVKTEIQIDIREELSRRKHMNILEKNTCNHSSELLALKQTDNNLTLELTNCLKAALEAPLPVGPPPKKPPRTFAHSPIIRRYNLEMSEECNKHNYVHDSKKRQAGLYKCGRISENSCDPKFYSECNIIRSELECNNFKEVLTDQSRTNEECHEKISQDDNISKIKSVSSLSPIKSHSSSFEIDQQTSMTSSTSTSSIKSRSTRDSKKMLEKLETVLIQHQKALGNNVIVPTKDKIEIEIDINNKKKNTNGSESDLEKNQDKRKFYNRLSRTLEDSKKIVSDKKNQESKSRKHSTFDCLPYLSCASSTVYEQPNFKTYFNEWSPVELKSKSEDSLDIPLSNVLTANNIDSYDEHMSPAARRLSTELTTFLDNKRRQSVSTKSEERVYAEPFAFDKNKGTDVLVFSELSPEEHNYLSRSWQNDRSNIKQNVSDIGEKKTNSHERKKKEPELHYLCTTIESSVIGDNNNASKPDEIGKSSQNIINLNAKLNSQSRSYLEGSNQFKVEELLNQAFGPFSMAGTELSTDSNTSSDTESIASTPSSNNDEHSTSFNGKLQLFKNRENNIKPSKEELHRSLTEKRKRYVRKVSVKYSEKCGDSMRSRRDKLFDVCLLIELNFSTKEPYVKDKYPIYAQVPAWIENFCFPDAQDWPPLNSNHNQFYSLFLMDEKGNRRYGYCCRVKPEGGPILPLAYCLITKSRASGFYRKVLMELESRHGMPDRSRRTFIEELYNCTMPKPGNSITMTNKTNRIQIISDSNSSENINAEKASAAKFMESLNDSNSDESTIMRSGDPRLEERDMSQLFDAVSNKLLIFLFGSLLLERRVVLISENLSKLSSCVEALQSLLYPFIWPHTFIPVLPDIPELSEILHAPLPFVIGILKAKNSANTQVNSVQDGMVVDIDTSKIICSVGDESTILPSRLQKGIRSALQLISNSTKSGEGMRNFLVSEAFLRVFVETCAHLESHLAIQQDGKVVFQKESFVNASGSKTVQYFLEWFVETTMFNTFTVDYIAYVEGSTVSEQYNIELFNKRIAEYRKTIDNNKQSKKSSSKKKTLGDRLKDLTNFYT</sequence>
<feature type="domain" description="UDENN" evidence="2">
    <location>
        <begin position="878"/>
        <end position="1289"/>
    </location>
</feature>
<dbReference type="InterPro" id="IPR005113">
    <property type="entry name" value="uDENN_dom"/>
</dbReference>
<dbReference type="Gene3D" id="3.30.450.200">
    <property type="match status" value="1"/>
</dbReference>
<evidence type="ECO:0000313" key="4">
    <source>
        <dbReference type="Proteomes" id="UP001168972"/>
    </source>
</evidence>
<dbReference type="InterPro" id="IPR005112">
    <property type="entry name" value="dDENN_dom"/>
</dbReference>
<comment type="caution">
    <text evidence="3">The sequence shown here is derived from an EMBL/GenBank/DDBJ whole genome shotgun (WGS) entry which is preliminary data.</text>
</comment>
<reference evidence="3" key="1">
    <citation type="journal article" date="2023" name="bioRxiv">
        <title>Scaffold-level genome assemblies of two parasitoid biocontrol wasps reveal the parthenogenesis mechanism and an associated novel virus.</title>
        <authorList>
            <person name="Inwood S."/>
            <person name="Skelly J."/>
            <person name="Guhlin J."/>
            <person name="Harrop T."/>
            <person name="Goldson S."/>
            <person name="Dearden P."/>
        </authorList>
    </citation>
    <scope>NUCLEOTIDE SEQUENCE</scope>
    <source>
        <strain evidence="3">Lincoln</strain>
        <tissue evidence="3">Whole body</tissue>
    </source>
</reference>
<keyword evidence="4" id="KW-1185">Reference proteome</keyword>
<evidence type="ECO:0000256" key="1">
    <source>
        <dbReference type="SAM" id="MobiDB-lite"/>
    </source>
</evidence>
<accession>A0AA39KMS7</accession>
<dbReference type="FunFam" id="3.40.50.11500:FF:000004">
    <property type="entry name" value="DENN domain-containing protein 2C isoform X1"/>
    <property type="match status" value="1"/>
</dbReference>
<dbReference type="SMART" id="SM00800">
    <property type="entry name" value="uDENN"/>
    <property type="match status" value="1"/>
</dbReference>
<feature type="compositionally biased region" description="Low complexity" evidence="1">
    <location>
        <begin position="795"/>
        <end position="809"/>
    </location>
</feature>
<evidence type="ECO:0000313" key="3">
    <source>
        <dbReference type="EMBL" id="KAK0167081.1"/>
    </source>
</evidence>
<dbReference type="PROSITE" id="PS50211">
    <property type="entry name" value="DENN"/>
    <property type="match status" value="1"/>
</dbReference>
<reference evidence="3" key="2">
    <citation type="submission" date="2023-03" db="EMBL/GenBank/DDBJ databases">
        <authorList>
            <person name="Inwood S.N."/>
            <person name="Skelly J.G."/>
            <person name="Guhlin J."/>
            <person name="Harrop T.W.R."/>
            <person name="Goldson S.G."/>
            <person name="Dearden P.K."/>
        </authorList>
    </citation>
    <scope>NUCLEOTIDE SEQUENCE</scope>
    <source>
        <strain evidence="3">Lincoln</strain>
        <tissue evidence="3">Whole body</tissue>
    </source>
</reference>
<gene>
    <name evidence="3" type="ORF">PV327_004525</name>
</gene>
<proteinExistence type="predicted"/>